<sequence length="83" mass="8405">MSTEKPTATAETGTPAAAPVCADGDGAGASSCADAAAAARTMRSSTAAVEAKLLRAIGLRIEEDEGEEIFFRCEIWDAVSKAG</sequence>
<protein>
    <submittedName>
        <fullName evidence="1">Uncharacterized protein</fullName>
    </submittedName>
</protein>
<accession>A0A2I0AXT1</accession>
<dbReference type="EMBL" id="KZ451939">
    <property type="protein sequence ID" value="PKA60353.1"/>
    <property type="molecule type" value="Genomic_DNA"/>
</dbReference>
<proteinExistence type="predicted"/>
<dbReference type="Proteomes" id="UP000236161">
    <property type="component" value="Unassembled WGS sequence"/>
</dbReference>
<organism evidence="1 2">
    <name type="scientific">Apostasia shenzhenica</name>
    <dbReference type="NCBI Taxonomy" id="1088818"/>
    <lineage>
        <taxon>Eukaryota</taxon>
        <taxon>Viridiplantae</taxon>
        <taxon>Streptophyta</taxon>
        <taxon>Embryophyta</taxon>
        <taxon>Tracheophyta</taxon>
        <taxon>Spermatophyta</taxon>
        <taxon>Magnoliopsida</taxon>
        <taxon>Liliopsida</taxon>
        <taxon>Asparagales</taxon>
        <taxon>Orchidaceae</taxon>
        <taxon>Apostasioideae</taxon>
        <taxon>Apostasia</taxon>
    </lineage>
</organism>
<evidence type="ECO:0000313" key="2">
    <source>
        <dbReference type="Proteomes" id="UP000236161"/>
    </source>
</evidence>
<keyword evidence="2" id="KW-1185">Reference proteome</keyword>
<gene>
    <name evidence="1" type="ORF">AXF42_Ash008412</name>
</gene>
<reference evidence="1 2" key="1">
    <citation type="journal article" date="2017" name="Nature">
        <title>The Apostasia genome and the evolution of orchids.</title>
        <authorList>
            <person name="Zhang G.Q."/>
            <person name="Liu K.W."/>
            <person name="Li Z."/>
            <person name="Lohaus R."/>
            <person name="Hsiao Y.Y."/>
            <person name="Niu S.C."/>
            <person name="Wang J.Y."/>
            <person name="Lin Y.C."/>
            <person name="Xu Q."/>
            <person name="Chen L.J."/>
            <person name="Yoshida K."/>
            <person name="Fujiwara S."/>
            <person name="Wang Z.W."/>
            <person name="Zhang Y.Q."/>
            <person name="Mitsuda N."/>
            <person name="Wang M."/>
            <person name="Liu G.H."/>
            <person name="Pecoraro L."/>
            <person name="Huang H.X."/>
            <person name="Xiao X.J."/>
            <person name="Lin M."/>
            <person name="Wu X.Y."/>
            <person name="Wu W.L."/>
            <person name="Chen Y.Y."/>
            <person name="Chang S.B."/>
            <person name="Sakamoto S."/>
            <person name="Ohme-Takagi M."/>
            <person name="Yagi M."/>
            <person name="Zeng S.J."/>
            <person name="Shen C.Y."/>
            <person name="Yeh C.M."/>
            <person name="Luo Y.B."/>
            <person name="Tsai W.C."/>
            <person name="Van de Peer Y."/>
            <person name="Liu Z.J."/>
        </authorList>
    </citation>
    <scope>NUCLEOTIDE SEQUENCE [LARGE SCALE GENOMIC DNA]</scope>
    <source>
        <strain evidence="2">cv. Shenzhen</strain>
        <tissue evidence="1">Stem</tissue>
    </source>
</reference>
<name>A0A2I0AXT1_9ASPA</name>
<evidence type="ECO:0000313" key="1">
    <source>
        <dbReference type="EMBL" id="PKA60353.1"/>
    </source>
</evidence>
<dbReference type="AlphaFoldDB" id="A0A2I0AXT1"/>